<dbReference type="Proteomes" id="UP000314170">
    <property type="component" value="Unassembled WGS sequence"/>
</dbReference>
<evidence type="ECO:0000313" key="10">
    <source>
        <dbReference type="EMBL" id="VOG86966.1"/>
    </source>
</evidence>
<evidence type="ECO:0000259" key="2">
    <source>
        <dbReference type="PROSITE" id="PS50943"/>
    </source>
</evidence>
<evidence type="ECO:0000313" key="4">
    <source>
        <dbReference type="EMBL" id="MTV44163.1"/>
    </source>
</evidence>
<dbReference type="AlphaFoldDB" id="A0A0T8A3F3"/>
<dbReference type="InterPro" id="IPR001387">
    <property type="entry name" value="Cro/C1-type_HTH"/>
</dbReference>
<dbReference type="InterPro" id="IPR010982">
    <property type="entry name" value="Lambda_DNA-bd_dom_sf"/>
</dbReference>
<evidence type="ECO:0000313" key="18">
    <source>
        <dbReference type="Proteomes" id="UP000311381"/>
    </source>
</evidence>
<keyword evidence="1" id="KW-0238">DNA-binding</keyword>
<dbReference type="EMBL" id="CAAULE010000023">
    <property type="protein sequence ID" value="VOG86966.1"/>
    <property type="molecule type" value="Genomic_DNA"/>
</dbReference>
<feature type="domain" description="HTH cro/C1-type" evidence="2">
    <location>
        <begin position="5"/>
        <end position="59"/>
    </location>
</feature>
<evidence type="ECO:0000313" key="15">
    <source>
        <dbReference type="Proteomes" id="UP000254854"/>
    </source>
</evidence>
<dbReference type="EMBL" id="CFFA01000003">
    <property type="protein sequence ID" value="CEX62086.1"/>
    <property type="molecule type" value="Genomic_DNA"/>
</dbReference>
<dbReference type="Gene3D" id="1.10.260.40">
    <property type="entry name" value="lambda repressor-like DNA-binding domains"/>
    <property type="match status" value="1"/>
</dbReference>
<dbReference type="EMBL" id="WNIB01000020">
    <property type="protein sequence ID" value="MTV89919.1"/>
    <property type="molecule type" value="Genomic_DNA"/>
</dbReference>
<dbReference type="RefSeq" id="WP_000275922.1">
    <property type="nucleotide sequence ID" value="NZ_AP018938.1"/>
</dbReference>
<dbReference type="Proteomes" id="UP000312530">
    <property type="component" value="Unassembled WGS sequence"/>
</dbReference>
<reference evidence="3 13" key="1">
    <citation type="submission" date="2015-03" db="EMBL/GenBank/DDBJ databases">
        <authorList>
            <consortium name="Pathogen Informatics"/>
            <person name="Murphy D."/>
        </authorList>
    </citation>
    <scope>NUCLEOTIDE SEQUENCE [LARGE SCALE GENOMIC DNA]</scope>
    <source>
        <strain evidence="3">SMRU51</strain>
        <strain evidence="13">type strain: N</strain>
    </source>
</reference>
<evidence type="ECO:0000313" key="3">
    <source>
        <dbReference type="EMBL" id="CEX62086.1"/>
    </source>
</evidence>
<dbReference type="EMBL" id="NNBW01000060">
    <property type="protein sequence ID" value="OYL29228.1"/>
    <property type="molecule type" value="Genomic_DNA"/>
</dbReference>
<proteinExistence type="predicted"/>
<dbReference type="EMBL" id="CABBZR010000027">
    <property type="protein sequence ID" value="VSJ55058.1"/>
    <property type="molecule type" value="Genomic_DNA"/>
</dbReference>
<dbReference type="PROSITE" id="PS50943">
    <property type="entry name" value="HTH_CROC1"/>
    <property type="match status" value="1"/>
</dbReference>
<dbReference type="Proteomes" id="UP000476212">
    <property type="component" value="Unassembled WGS sequence"/>
</dbReference>
<reference evidence="6 14" key="2">
    <citation type="submission" date="2017-07" db="EMBL/GenBank/DDBJ databases">
        <title>Invasive disease caused simultaneously by more than one serotype of Streptococcus pneumoniae, South Africa.</title>
        <authorList>
            <person name="Ndlangisa K."/>
            <person name="Du Plessis M."/>
            <person name="Von Gottberg A."/>
        </authorList>
    </citation>
    <scope>NUCLEOTIDE SEQUENCE [LARGE SCALE GENOMIC DNA]</scope>
    <source>
        <strain evidence="6 14">8227-15B</strain>
    </source>
</reference>
<dbReference type="EMBL" id="CAAQRO010000022">
    <property type="protein sequence ID" value="VMD03198.1"/>
    <property type="molecule type" value="Genomic_DNA"/>
</dbReference>
<protein>
    <submittedName>
        <fullName evidence="3">Cro/CI family transcriptional regulator</fullName>
    </submittedName>
    <submittedName>
        <fullName evidence="4">Helix-turn-helix domain-containing protein</fullName>
    </submittedName>
    <submittedName>
        <fullName evidence="6">XRE family transcriptional regulator</fullName>
    </submittedName>
</protein>
<dbReference type="PANTHER" id="PTHR46558">
    <property type="entry name" value="TRACRIPTIONAL REGULATORY PROTEIN-RELATED-RELATED"/>
    <property type="match status" value="1"/>
</dbReference>
<dbReference type="Proteomes" id="UP000298847">
    <property type="component" value="Unassembled WGS sequence"/>
</dbReference>
<dbReference type="CDD" id="cd00093">
    <property type="entry name" value="HTH_XRE"/>
    <property type="match status" value="1"/>
</dbReference>
<evidence type="ECO:0000313" key="13">
    <source>
        <dbReference type="Proteomes" id="UP000048507"/>
    </source>
</evidence>
<dbReference type="EMBL" id="CAASIK010000011">
    <property type="protein sequence ID" value="VNB61124.1"/>
    <property type="molecule type" value="Genomic_DNA"/>
</dbReference>
<reference evidence="21 22" key="5">
    <citation type="submission" date="2019-11" db="EMBL/GenBank/DDBJ databases">
        <title>Growth characteristics of pneumococcus vary with the chemical composition of the capsule and with environmental conditions.</title>
        <authorList>
            <person name="Tothpal A."/>
            <person name="Desobry K."/>
            <person name="Joshi S."/>
            <person name="Wyllie A.L."/>
            <person name="Weinberger D.M."/>
        </authorList>
    </citation>
    <scope>NUCLEOTIDE SEQUENCE [LARGE SCALE GENOMIC DNA]</scope>
    <source>
        <strain evidence="4">Pnumococcus09N</strain>
        <strain evidence="21">pnumococcus09N</strain>
        <strain evidence="22">pnumococcus15C</strain>
        <strain evidence="5">Pnumococcus15C</strain>
    </source>
</reference>
<evidence type="ECO:0000313" key="22">
    <source>
        <dbReference type="Proteomes" id="UP000476212"/>
    </source>
</evidence>
<name>A0A0T8A3F3_STREE</name>
<dbReference type="Proteomes" id="UP000048507">
    <property type="component" value="Unassembled WGS sequence"/>
</dbReference>
<dbReference type="Proteomes" id="UP000214939">
    <property type="component" value="Unassembled WGS sequence"/>
</dbReference>
<gene>
    <name evidence="6" type="ORF">A5N45_05175</name>
    <name evidence="3" type="ORF">ERS019209_00489</name>
    <name evidence="5" type="ORF">GM544_05290</name>
    <name evidence="4" type="ORF">GM545_11345</name>
    <name evidence="7" type="ORF">NCTC13734_01172</name>
    <name evidence="12" type="ORF">SAMEA104154639_02053</name>
    <name evidence="8" type="ORF">SAMEA2627268_02103</name>
    <name evidence="10" type="ORF">SAMEA2696453_02002</name>
    <name evidence="9" type="ORF">SAMEA2783718_01660</name>
    <name evidence="11" type="ORF">SAMEA3354366_02115</name>
</gene>
<dbReference type="PANTHER" id="PTHR46558:SF11">
    <property type="entry name" value="HTH-TYPE TRANSCRIPTIONAL REGULATOR XRE"/>
    <property type="match status" value="1"/>
</dbReference>
<sequence>MYIRLKNLREDKDLSQCQIAQYLHCSQSAYSRIESGKQDIPTSFLKQLAKLYQVTTDYILEMDKFSC</sequence>
<dbReference type="SMART" id="SM00530">
    <property type="entry name" value="HTH_XRE"/>
    <property type="match status" value="1"/>
</dbReference>
<evidence type="ECO:0000256" key="1">
    <source>
        <dbReference type="ARBA" id="ARBA00023125"/>
    </source>
</evidence>
<dbReference type="EMBL" id="UHFW01000006">
    <property type="protein sequence ID" value="SUN86541.1"/>
    <property type="molecule type" value="Genomic_DNA"/>
</dbReference>
<evidence type="ECO:0000313" key="6">
    <source>
        <dbReference type="EMBL" id="OYL29228.1"/>
    </source>
</evidence>
<evidence type="ECO:0000313" key="9">
    <source>
        <dbReference type="EMBL" id="VNB61124.1"/>
    </source>
</evidence>
<evidence type="ECO:0000313" key="19">
    <source>
        <dbReference type="Proteomes" id="UP000312530"/>
    </source>
</evidence>
<dbReference type="Proteomes" id="UP000467349">
    <property type="component" value="Unassembled WGS sequence"/>
</dbReference>
<reference evidence="7 15" key="3">
    <citation type="submission" date="2018-06" db="EMBL/GenBank/DDBJ databases">
        <authorList>
            <consortium name="Pathogen Informatics"/>
            <person name="Doyle S."/>
        </authorList>
    </citation>
    <scope>NUCLEOTIDE SEQUENCE [LARGE SCALE GENOMIC DNA]</scope>
    <source>
        <strain evidence="7 15">NCTC13734</strain>
    </source>
</reference>
<dbReference type="Pfam" id="PF01381">
    <property type="entry name" value="HTH_3"/>
    <property type="match status" value="1"/>
</dbReference>
<evidence type="ECO:0000313" key="20">
    <source>
        <dbReference type="Proteomes" id="UP000314170"/>
    </source>
</evidence>
<dbReference type="EMBL" id="WNHU01000115">
    <property type="protein sequence ID" value="MTV44163.1"/>
    <property type="molecule type" value="Genomic_DNA"/>
</dbReference>
<dbReference type="Proteomes" id="UP000254854">
    <property type="component" value="Unassembled WGS sequence"/>
</dbReference>
<reference evidence="16 17" key="4">
    <citation type="submission" date="2019-04" db="EMBL/GenBank/DDBJ databases">
        <authorList>
            <consortium name="Pathogen Informatics"/>
        </authorList>
    </citation>
    <scope>NUCLEOTIDE SEQUENCE [LARGE SCALE GENOMIC DNA]</scope>
    <source>
        <strain evidence="11 16">GPSC22</strain>
        <strain evidence="12 20">GPSC38</strain>
        <strain evidence="18 19">GPSC47</strain>
        <strain evidence="9 17">GPSC54</strain>
    </source>
</reference>
<accession>A0A0T8A3F3</accession>
<evidence type="ECO:0000313" key="17">
    <source>
        <dbReference type="Proteomes" id="UP000310822"/>
    </source>
</evidence>
<evidence type="ECO:0000313" key="11">
    <source>
        <dbReference type="EMBL" id="VQD10022.1"/>
    </source>
</evidence>
<evidence type="ECO:0000313" key="7">
    <source>
        <dbReference type="EMBL" id="SUN86541.1"/>
    </source>
</evidence>
<evidence type="ECO:0000313" key="8">
    <source>
        <dbReference type="EMBL" id="VMD03198.1"/>
    </source>
</evidence>
<evidence type="ECO:0000313" key="21">
    <source>
        <dbReference type="Proteomes" id="UP000467349"/>
    </source>
</evidence>
<evidence type="ECO:0000313" key="12">
    <source>
        <dbReference type="EMBL" id="VSJ55058.1"/>
    </source>
</evidence>
<evidence type="ECO:0000313" key="16">
    <source>
        <dbReference type="Proteomes" id="UP000298847"/>
    </source>
</evidence>
<dbReference type="Proteomes" id="UP000311381">
    <property type="component" value="Unassembled WGS sequence"/>
</dbReference>
<dbReference type="SUPFAM" id="SSF47413">
    <property type="entry name" value="lambda repressor-like DNA-binding domains"/>
    <property type="match status" value="1"/>
</dbReference>
<dbReference type="Proteomes" id="UP000310822">
    <property type="component" value="Unassembled WGS sequence"/>
</dbReference>
<organism evidence="4 21">
    <name type="scientific">Streptococcus pneumoniae</name>
    <dbReference type="NCBI Taxonomy" id="1313"/>
    <lineage>
        <taxon>Bacteria</taxon>
        <taxon>Bacillati</taxon>
        <taxon>Bacillota</taxon>
        <taxon>Bacilli</taxon>
        <taxon>Lactobacillales</taxon>
        <taxon>Streptococcaceae</taxon>
        <taxon>Streptococcus</taxon>
    </lineage>
</organism>
<evidence type="ECO:0000313" key="14">
    <source>
        <dbReference type="Proteomes" id="UP000214939"/>
    </source>
</evidence>
<dbReference type="OMA" id="MYKRIRD"/>
<dbReference type="EMBL" id="CAAXWD010000012">
    <property type="protein sequence ID" value="VQD10022.1"/>
    <property type="molecule type" value="Genomic_DNA"/>
</dbReference>
<dbReference type="GO" id="GO:0003677">
    <property type="term" value="F:DNA binding"/>
    <property type="evidence" value="ECO:0007669"/>
    <property type="project" value="UniProtKB-KW"/>
</dbReference>
<evidence type="ECO:0000313" key="5">
    <source>
        <dbReference type="EMBL" id="MTV89919.1"/>
    </source>
</evidence>